<dbReference type="AlphaFoldDB" id="A0A814NRD5"/>
<comment type="caution">
    <text evidence="2">The sequence shown here is derived from an EMBL/GenBank/DDBJ whole genome shotgun (WGS) entry which is preliminary data.</text>
</comment>
<keyword evidence="3" id="KW-1185">Reference proteome</keyword>
<evidence type="ECO:0000256" key="1">
    <source>
        <dbReference type="SAM" id="Coils"/>
    </source>
</evidence>
<name>A0A814NRD5_9BILA</name>
<gene>
    <name evidence="2" type="ORF">OXX778_LOCUS20903</name>
</gene>
<organism evidence="2 3">
    <name type="scientific">Brachionus calyciflorus</name>
    <dbReference type="NCBI Taxonomy" id="104777"/>
    <lineage>
        <taxon>Eukaryota</taxon>
        <taxon>Metazoa</taxon>
        <taxon>Spiralia</taxon>
        <taxon>Gnathifera</taxon>
        <taxon>Rotifera</taxon>
        <taxon>Eurotatoria</taxon>
        <taxon>Monogononta</taxon>
        <taxon>Pseudotrocha</taxon>
        <taxon>Ploima</taxon>
        <taxon>Brachionidae</taxon>
        <taxon>Brachionus</taxon>
    </lineage>
</organism>
<evidence type="ECO:0000313" key="3">
    <source>
        <dbReference type="Proteomes" id="UP000663879"/>
    </source>
</evidence>
<dbReference type="Proteomes" id="UP000663879">
    <property type="component" value="Unassembled WGS sequence"/>
</dbReference>
<dbReference type="EMBL" id="CAJNOC010007290">
    <property type="protein sequence ID" value="CAF1095865.1"/>
    <property type="molecule type" value="Genomic_DNA"/>
</dbReference>
<evidence type="ECO:0000313" key="2">
    <source>
        <dbReference type="EMBL" id="CAF1095865.1"/>
    </source>
</evidence>
<keyword evidence="1" id="KW-0175">Coiled coil</keyword>
<protein>
    <submittedName>
        <fullName evidence="2">Uncharacterized protein</fullName>
    </submittedName>
</protein>
<sequence>MENDIYIRRISGFYETPEKTATELFKFMSKTFDELQKSNEWGEIDYLVTHKTKLSQNDFIGFMAFKNRKLHLDIVNELKGVQPINFKNRGMLFELNCKKTSPDLQNDNRRRFENYFKPVLPKKRYFEVEETLEPNRKITKPSYNAEAYSTSILPSTSRSSLDFIQLKNSQDSSHKTEGTETEIKLKRELQKRNLEYVALEVKNELLKQELEAKNELVNRLLKEREETSELLLNISNKLSNKP</sequence>
<accession>A0A814NRD5</accession>
<feature type="coiled-coil region" evidence="1">
    <location>
        <begin position="189"/>
        <end position="230"/>
    </location>
</feature>
<proteinExistence type="predicted"/>
<reference evidence="2" key="1">
    <citation type="submission" date="2021-02" db="EMBL/GenBank/DDBJ databases">
        <authorList>
            <person name="Nowell W R."/>
        </authorList>
    </citation>
    <scope>NUCLEOTIDE SEQUENCE</scope>
    <source>
        <strain evidence="2">Ploen Becks lab</strain>
    </source>
</reference>
<dbReference type="OrthoDB" id="10179658at2759"/>